<dbReference type="Gene3D" id="1.10.357.10">
    <property type="entry name" value="Tetracycline Repressor, domain 2"/>
    <property type="match status" value="1"/>
</dbReference>
<dbReference type="PROSITE" id="PS50977">
    <property type="entry name" value="HTH_TETR_2"/>
    <property type="match status" value="1"/>
</dbReference>
<name>A0A7W8GFJ3_9DEIO</name>
<dbReference type="InterPro" id="IPR050109">
    <property type="entry name" value="HTH-type_TetR-like_transc_reg"/>
</dbReference>
<dbReference type="Proteomes" id="UP000525389">
    <property type="component" value="Unassembled WGS sequence"/>
</dbReference>
<evidence type="ECO:0000256" key="4">
    <source>
        <dbReference type="PROSITE-ProRule" id="PRU00335"/>
    </source>
</evidence>
<evidence type="ECO:0000259" key="5">
    <source>
        <dbReference type="PROSITE" id="PS50977"/>
    </source>
</evidence>
<gene>
    <name evidence="6" type="ORF">HNQ09_002174</name>
</gene>
<evidence type="ECO:0000313" key="6">
    <source>
        <dbReference type="EMBL" id="MBB5234731.1"/>
    </source>
</evidence>
<sequence>MTAQARRARQKQATREGILRAALTIGEQEGWPAVTIRRIADAVEYTSPIIYQYFASKEAALQAVMAQGYERLRLALQAAGAEPDPERRLRELCRAYLRFAQDHPALYELMTGLGGVRLDGRARHQAASGVVRLTLETIEAWARHRGVSLPDSLAASETAWGVLHGMATLGLLEDIGFERARVLAENAVSALLRSWEAPMA</sequence>
<feature type="domain" description="HTH tetR-type" evidence="5">
    <location>
        <begin position="12"/>
        <end position="72"/>
    </location>
</feature>
<dbReference type="InterPro" id="IPR036271">
    <property type="entry name" value="Tet_transcr_reg_TetR-rel_C_sf"/>
</dbReference>
<keyword evidence="2 4" id="KW-0238">DNA-binding</keyword>
<reference evidence="6 7" key="1">
    <citation type="submission" date="2020-08" db="EMBL/GenBank/DDBJ databases">
        <title>Genomic Encyclopedia of Type Strains, Phase IV (KMG-IV): sequencing the most valuable type-strain genomes for metagenomic binning, comparative biology and taxonomic classification.</title>
        <authorList>
            <person name="Goeker M."/>
        </authorList>
    </citation>
    <scope>NUCLEOTIDE SEQUENCE [LARGE SCALE GENOMIC DNA]</scope>
    <source>
        <strain evidence="6 7">DSM 101791</strain>
    </source>
</reference>
<dbReference type="Pfam" id="PF00440">
    <property type="entry name" value="TetR_N"/>
    <property type="match status" value="1"/>
</dbReference>
<evidence type="ECO:0000256" key="2">
    <source>
        <dbReference type="ARBA" id="ARBA00023125"/>
    </source>
</evidence>
<dbReference type="PANTHER" id="PTHR30055:SF220">
    <property type="entry name" value="TETR-FAMILY REGULATORY PROTEIN"/>
    <property type="match status" value="1"/>
</dbReference>
<evidence type="ECO:0000256" key="3">
    <source>
        <dbReference type="ARBA" id="ARBA00023163"/>
    </source>
</evidence>
<feature type="DNA-binding region" description="H-T-H motif" evidence="4">
    <location>
        <begin position="35"/>
        <end position="54"/>
    </location>
</feature>
<accession>A0A7W8GFJ3</accession>
<dbReference type="InterPro" id="IPR009057">
    <property type="entry name" value="Homeodomain-like_sf"/>
</dbReference>
<proteinExistence type="predicted"/>
<dbReference type="AlphaFoldDB" id="A0A7W8GFJ3"/>
<dbReference type="Pfam" id="PF13305">
    <property type="entry name" value="TetR_C_33"/>
    <property type="match status" value="1"/>
</dbReference>
<keyword evidence="1" id="KW-0805">Transcription regulation</keyword>
<dbReference type="SUPFAM" id="SSF48498">
    <property type="entry name" value="Tetracyclin repressor-like, C-terminal domain"/>
    <property type="match status" value="1"/>
</dbReference>
<dbReference type="GO" id="GO:0003700">
    <property type="term" value="F:DNA-binding transcription factor activity"/>
    <property type="evidence" value="ECO:0007669"/>
    <property type="project" value="TreeGrafter"/>
</dbReference>
<dbReference type="RefSeq" id="WP_184028943.1">
    <property type="nucleotide sequence ID" value="NZ_JACHFN010000007.1"/>
</dbReference>
<dbReference type="InterPro" id="IPR001647">
    <property type="entry name" value="HTH_TetR"/>
</dbReference>
<keyword evidence="3" id="KW-0804">Transcription</keyword>
<dbReference type="SUPFAM" id="SSF46689">
    <property type="entry name" value="Homeodomain-like"/>
    <property type="match status" value="1"/>
</dbReference>
<evidence type="ECO:0000313" key="7">
    <source>
        <dbReference type="Proteomes" id="UP000525389"/>
    </source>
</evidence>
<dbReference type="PANTHER" id="PTHR30055">
    <property type="entry name" value="HTH-TYPE TRANSCRIPTIONAL REGULATOR RUTR"/>
    <property type="match status" value="1"/>
</dbReference>
<dbReference type="EMBL" id="JACHFN010000007">
    <property type="protein sequence ID" value="MBB5234731.1"/>
    <property type="molecule type" value="Genomic_DNA"/>
</dbReference>
<comment type="caution">
    <text evidence="6">The sequence shown here is derived from an EMBL/GenBank/DDBJ whole genome shotgun (WGS) entry which is preliminary data.</text>
</comment>
<evidence type="ECO:0000256" key="1">
    <source>
        <dbReference type="ARBA" id="ARBA00023015"/>
    </source>
</evidence>
<protein>
    <submittedName>
        <fullName evidence="6">AcrR family transcriptional regulator</fullName>
    </submittedName>
</protein>
<dbReference type="GO" id="GO:0000976">
    <property type="term" value="F:transcription cis-regulatory region binding"/>
    <property type="evidence" value="ECO:0007669"/>
    <property type="project" value="TreeGrafter"/>
</dbReference>
<keyword evidence="7" id="KW-1185">Reference proteome</keyword>
<organism evidence="6 7">
    <name type="scientific">Deinococcus budaensis</name>
    <dbReference type="NCBI Taxonomy" id="1665626"/>
    <lineage>
        <taxon>Bacteria</taxon>
        <taxon>Thermotogati</taxon>
        <taxon>Deinococcota</taxon>
        <taxon>Deinococci</taxon>
        <taxon>Deinococcales</taxon>
        <taxon>Deinococcaceae</taxon>
        <taxon>Deinococcus</taxon>
    </lineage>
</organism>
<dbReference type="InterPro" id="IPR025996">
    <property type="entry name" value="MT1864/Rv1816-like_C"/>
</dbReference>